<dbReference type="EMBL" id="CAKW01000104">
    <property type="protein sequence ID" value="CCJ73538.1"/>
    <property type="molecule type" value="Genomic_DNA"/>
</dbReference>
<gene>
    <name evidence="1" type="ORF">BN137_2915</name>
</gene>
<proteinExistence type="predicted"/>
<comment type="caution">
    <text evidence="1">The sequence shown here is derived from an EMBL/GenBank/DDBJ whole genome shotgun (WGS) entry which is preliminary data.</text>
</comment>
<evidence type="ECO:0000313" key="2">
    <source>
        <dbReference type="Proteomes" id="UP000009340"/>
    </source>
</evidence>
<reference evidence="1" key="1">
    <citation type="submission" date="2012-07" db="EMBL/GenBank/DDBJ databases">
        <authorList>
            <person name="Cummings C."/>
        </authorList>
    </citation>
    <scope>NUCLEOTIDE SEQUENCE</scope>
    <source>
        <strain evidence="1">1330</strain>
    </source>
</reference>
<protein>
    <submittedName>
        <fullName evidence="1">Uncharacterized protein</fullName>
    </submittedName>
</protein>
<organism evidence="1 2">
    <name type="scientific">Cronobacter condimenti 1330</name>
    <dbReference type="NCBI Taxonomy" id="1073999"/>
    <lineage>
        <taxon>Bacteria</taxon>
        <taxon>Pseudomonadati</taxon>
        <taxon>Pseudomonadota</taxon>
        <taxon>Gammaproteobacteria</taxon>
        <taxon>Enterobacterales</taxon>
        <taxon>Enterobacteriaceae</taxon>
        <taxon>Cronobacter</taxon>
    </lineage>
</organism>
<sequence>MLMAGTALRARLANPNHERVVRRISEAATLFYHPHLPIFF</sequence>
<name>K8A1S8_9ENTR</name>
<accession>K8A1S8</accession>
<evidence type="ECO:0000313" key="1">
    <source>
        <dbReference type="EMBL" id="CCJ73538.1"/>
    </source>
</evidence>
<dbReference type="AlphaFoldDB" id="K8A1S8"/>
<dbReference type="Proteomes" id="UP000009340">
    <property type="component" value="Unassembled WGS sequence"/>
</dbReference>